<dbReference type="GO" id="GO:0016020">
    <property type="term" value="C:membrane"/>
    <property type="evidence" value="ECO:0007669"/>
    <property type="project" value="UniProtKB-SubCell"/>
</dbReference>
<dbReference type="SUPFAM" id="SSF57196">
    <property type="entry name" value="EGF/Laminin"/>
    <property type="match status" value="1"/>
</dbReference>
<keyword evidence="11" id="KW-0325">Glycoprotein</keyword>
<evidence type="ECO:0000256" key="12">
    <source>
        <dbReference type="PROSITE-ProRule" id="PRU00076"/>
    </source>
</evidence>
<evidence type="ECO:0000256" key="5">
    <source>
        <dbReference type="ARBA" id="ARBA00022692"/>
    </source>
</evidence>
<keyword evidence="16" id="KW-1185">Reference proteome</keyword>
<dbReference type="PROSITE" id="PS50026">
    <property type="entry name" value="EGF_3"/>
    <property type="match status" value="1"/>
</dbReference>
<feature type="transmembrane region" description="Helical" evidence="13">
    <location>
        <begin position="17"/>
        <end position="37"/>
    </location>
</feature>
<evidence type="ECO:0000256" key="10">
    <source>
        <dbReference type="ARBA" id="ARBA00023157"/>
    </source>
</evidence>
<protein>
    <recommendedName>
        <fullName evidence="14">EGF-like domain-containing protein</fullName>
    </recommendedName>
</protein>
<dbReference type="PANTHER" id="PTHR10740:SF11">
    <property type="entry name" value="PROEPIREGULIN"/>
    <property type="match status" value="1"/>
</dbReference>
<sequence>IPTHCDNLPYAYGAHQSILLCLTVNNYLSLVLTRVVLCRSQRKNSIQPCGQKKNSCFSFDNYCFNNGQCMFLVDLNENTCKCELGFRGSRCEQLLLVSKPMGETQKAFIIVCVILLIIGLTGALYFFCKWYMGWDSNLVGWGEPHIPVL</sequence>
<reference evidence="15" key="2">
    <citation type="submission" date="2025-09" db="UniProtKB">
        <authorList>
            <consortium name="Ensembl"/>
        </authorList>
    </citation>
    <scope>IDENTIFICATION</scope>
</reference>
<evidence type="ECO:0000313" key="15">
    <source>
        <dbReference type="Ensembl" id="ENSNMLP00000043649.1"/>
    </source>
</evidence>
<organism evidence="15 16">
    <name type="scientific">Neogobius melanostomus</name>
    <name type="common">round goby</name>
    <dbReference type="NCBI Taxonomy" id="47308"/>
    <lineage>
        <taxon>Eukaryota</taxon>
        <taxon>Metazoa</taxon>
        <taxon>Chordata</taxon>
        <taxon>Craniata</taxon>
        <taxon>Vertebrata</taxon>
        <taxon>Euteleostomi</taxon>
        <taxon>Actinopterygii</taxon>
        <taxon>Neopterygii</taxon>
        <taxon>Teleostei</taxon>
        <taxon>Neoteleostei</taxon>
        <taxon>Acanthomorphata</taxon>
        <taxon>Gobiaria</taxon>
        <taxon>Gobiiformes</taxon>
        <taxon>Gobioidei</taxon>
        <taxon>Gobiidae</taxon>
        <taxon>Benthophilinae</taxon>
        <taxon>Neogobiini</taxon>
        <taxon>Neogobius</taxon>
    </lineage>
</organism>
<feature type="transmembrane region" description="Helical" evidence="13">
    <location>
        <begin position="107"/>
        <end position="127"/>
    </location>
</feature>
<dbReference type="Ensembl" id="ENSNMLT00000048448.1">
    <property type="protein sequence ID" value="ENSNMLP00000043649.1"/>
    <property type="gene ID" value="ENSNMLG00000026443.1"/>
</dbReference>
<evidence type="ECO:0000256" key="3">
    <source>
        <dbReference type="ARBA" id="ARBA00022525"/>
    </source>
</evidence>
<dbReference type="GO" id="GO:0007173">
    <property type="term" value="P:epidermal growth factor receptor signaling pathway"/>
    <property type="evidence" value="ECO:0007669"/>
    <property type="project" value="TreeGrafter"/>
</dbReference>
<keyword evidence="8" id="KW-0339">Growth factor</keyword>
<evidence type="ECO:0000256" key="8">
    <source>
        <dbReference type="ARBA" id="ARBA00023030"/>
    </source>
</evidence>
<evidence type="ECO:0000259" key="14">
    <source>
        <dbReference type="PROSITE" id="PS50026"/>
    </source>
</evidence>
<keyword evidence="9 13" id="KW-0472">Membrane</keyword>
<dbReference type="GO" id="GO:0005154">
    <property type="term" value="F:epidermal growth factor receptor binding"/>
    <property type="evidence" value="ECO:0007669"/>
    <property type="project" value="TreeGrafter"/>
</dbReference>
<dbReference type="InterPro" id="IPR000742">
    <property type="entry name" value="EGF"/>
</dbReference>
<dbReference type="GO" id="GO:0008083">
    <property type="term" value="F:growth factor activity"/>
    <property type="evidence" value="ECO:0007669"/>
    <property type="project" value="UniProtKB-KW"/>
</dbReference>
<proteinExistence type="predicted"/>
<comment type="subcellular location">
    <subcellularLocation>
        <location evidence="1">Membrane</location>
        <topology evidence="1">Single-pass type I membrane protein</topology>
    </subcellularLocation>
    <subcellularLocation>
        <location evidence="2">Secreted</location>
    </subcellularLocation>
</comment>
<evidence type="ECO:0000256" key="2">
    <source>
        <dbReference type="ARBA" id="ARBA00004613"/>
    </source>
</evidence>
<dbReference type="AlphaFoldDB" id="A0A8C6V108"/>
<evidence type="ECO:0000256" key="7">
    <source>
        <dbReference type="ARBA" id="ARBA00022989"/>
    </source>
</evidence>
<evidence type="ECO:0000256" key="1">
    <source>
        <dbReference type="ARBA" id="ARBA00004479"/>
    </source>
</evidence>
<dbReference type="PROSITE" id="PS00022">
    <property type="entry name" value="EGF_1"/>
    <property type="match status" value="1"/>
</dbReference>
<feature type="domain" description="EGF-like" evidence="14">
    <location>
        <begin position="52"/>
        <end position="92"/>
    </location>
</feature>
<dbReference type="Proteomes" id="UP000694523">
    <property type="component" value="Unplaced"/>
</dbReference>
<evidence type="ECO:0000256" key="9">
    <source>
        <dbReference type="ARBA" id="ARBA00023136"/>
    </source>
</evidence>
<evidence type="ECO:0000256" key="13">
    <source>
        <dbReference type="SAM" id="Phobius"/>
    </source>
</evidence>
<reference evidence="15" key="1">
    <citation type="submission" date="2025-08" db="UniProtKB">
        <authorList>
            <consortium name="Ensembl"/>
        </authorList>
    </citation>
    <scope>IDENTIFICATION</scope>
</reference>
<dbReference type="PROSITE" id="PS01186">
    <property type="entry name" value="EGF_2"/>
    <property type="match status" value="1"/>
</dbReference>
<keyword evidence="3" id="KW-0964">Secreted</keyword>
<dbReference type="GO" id="GO:0045840">
    <property type="term" value="P:positive regulation of mitotic nuclear division"/>
    <property type="evidence" value="ECO:0007669"/>
    <property type="project" value="TreeGrafter"/>
</dbReference>
<keyword evidence="7 13" id="KW-1133">Transmembrane helix</keyword>
<evidence type="ECO:0000256" key="4">
    <source>
        <dbReference type="ARBA" id="ARBA00022536"/>
    </source>
</evidence>
<dbReference type="Gene3D" id="2.10.25.10">
    <property type="entry name" value="Laminin"/>
    <property type="match status" value="1"/>
</dbReference>
<evidence type="ECO:0000256" key="11">
    <source>
        <dbReference type="ARBA" id="ARBA00023180"/>
    </source>
</evidence>
<accession>A0A8C6V108</accession>
<keyword evidence="10 12" id="KW-1015">Disulfide bond</keyword>
<evidence type="ECO:0000256" key="6">
    <source>
        <dbReference type="ARBA" id="ARBA00022729"/>
    </source>
</evidence>
<feature type="disulfide bond" evidence="12">
    <location>
        <begin position="82"/>
        <end position="91"/>
    </location>
</feature>
<comment type="caution">
    <text evidence="12">Lacks conserved residue(s) required for the propagation of feature annotation.</text>
</comment>
<feature type="disulfide bond" evidence="12">
    <location>
        <begin position="63"/>
        <end position="80"/>
    </location>
</feature>
<dbReference type="GO" id="GO:0008284">
    <property type="term" value="P:positive regulation of cell population proliferation"/>
    <property type="evidence" value="ECO:0007669"/>
    <property type="project" value="TreeGrafter"/>
</dbReference>
<evidence type="ECO:0000313" key="16">
    <source>
        <dbReference type="Proteomes" id="UP000694523"/>
    </source>
</evidence>
<dbReference type="GO" id="GO:0005615">
    <property type="term" value="C:extracellular space"/>
    <property type="evidence" value="ECO:0007669"/>
    <property type="project" value="TreeGrafter"/>
</dbReference>
<dbReference type="PANTHER" id="PTHR10740">
    <property type="entry name" value="TRANSFORMING GROWTH FACTOR ALPHA"/>
    <property type="match status" value="1"/>
</dbReference>
<keyword evidence="6" id="KW-0732">Signal</keyword>
<keyword evidence="5 13" id="KW-0812">Transmembrane</keyword>
<keyword evidence="4 12" id="KW-0245">EGF-like domain</keyword>
<name>A0A8C6V108_9GOBI</name>